<feature type="transmembrane region" description="Helical" evidence="1">
    <location>
        <begin position="225"/>
        <end position="243"/>
    </location>
</feature>
<keyword evidence="1" id="KW-1133">Transmembrane helix</keyword>
<feature type="transmembrane region" description="Helical" evidence="1">
    <location>
        <begin position="72"/>
        <end position="94"/>
    </location>
</feature>
<evidence type="ECO:0000313" key="3">
    <source>
        <dbReference type="Proteomes" id="UP000609064"/>
    </source>
</evidence>
<feature type="transmembrane region" description="Helical" evidence="1">
    <location>
        <begin position="106"/>
        <end position="124"/>
    </location>
</feature>
<evidence type="ECO:0008006" key="4">
    <source>
        <dbReference type="Google" id="ProtNLM"/>
    </source>
</evidence>
<keyword evidence="1" id="KW-0812">Transmembrane</keyword>
<reference evidence="2" key="1">
    <citation type="journal article" date="2014" name="Int. J. Syst. Evol. Microbiol.">
        <title>Complete genome sequence of Corynebacterium casei LMG S-19264T (=DSM 44701T), isolated from a smear-ripened cheese.</title>
        <authorList>
            <consortium name="US DOE Joint Genome Institute (JGI-PGF)"/>
            <person name="Walter F."/>
            <person name="Albersmeier A."/>
            <person name="Kalinowski J."/>
            <person name="Ruckert C."/>
        </authorList>
    </citation>
    <scope>NUCLEOTIDE SEQUENCE</scope>
    <source>
        <strain evidence="2">CGMCC 1.15958</strain>
    </source>
</reference>
<feature type="transmembrane region" description="Helical" evidence="1">
    <location>
        <begin position="18"/>
        <end position="34"/>
    </location>
</feature>
<reference evidence="2" key="2">
    <citation type="submission" date="2020-09" db="EMBL/GenBank/DDBJ databases">
        <authorList>
            <person name="Sun Q."/>
            <person name="Zhou Y."/>
        </authorList>
    </citation>
    <scope>NUCLEOTIDE SEQUENCE</scope>
    <source>
        <strain evidence="2">CGMCC 1.15958</strain>
    </source>
</reference>
<dbReference type="AlphaFoldDB" id="A0A916YQ89"/>
<feature type="transmembrane region" description="Helical" evidence="1">
    <location>
        <begin position="203"/>
        <end position="219"/>
    </location>
</feature>
<accession>A0A916YQ89</accession>
<keyword evidence="1" id="KW-0472">Membrane</keyword>
<feature type="transmembrane region" description="Helical" evidence="1">
    <location>
        <begin position="255"/>
        <end position="275"/>
    </location>
</feature>
<dbReference type="RefSeq" id="WP_188765987.1">
    <property type="nucleotide sequence ID" value="NZ_BMKK01000004.1"/>
</dbReference>
<name>A0A916YQ89_9BACT</name>
<feature type="transmembrane region" description="Helical" evidence="1">
    <location>
        <begin position="40"/>
        <end position="60"/>
    </location>
</feature>
<evidence type="ECO:0000313" key="2">
    <source>
        <dbReference type="EMBL" id="GGD56321.1"/>
    </source>
</evidence>
<comment type="caution">
    <text evidence="2">The sequence shown here is derived from an EMBL/GenBank/DDBJ whole genome shotgun (WGS) entry which is preliminary data.</text>
</comment>
<feature type="transmembrane region" description="Helical" evidence="1">
    <location>
        <begin position="368"/>
        <end position="388"/>
    </location>
</feature>
<dbReference type="Proteomes" id="UP000609064">
    <property type="component" value="Unassembled WGS sequence"/>
</dbReference>
<dbReference type="EMBL" id="BMKK01000004">
    <property type="protein sequence ID" value="GGD56321.1"/>
    <property type="molecule type" value="Genomic_DNA"/>
</dbReference>
<proteinExistence type="predicted"/>
<keyword evidence="3" id="KW-1185">Reference proteome</keyword>
<sequence length="449" mass="51145">MFIYLDWLFNKFNKYRQSIGLSFFFGGLPIVYFFRDGLKLAPGSTAFTAGMAIVSLLIAFPLNPKKLYQANTIGYLMCTLYGLMALLYLATYSPNRGWFTNTPIEIGNQLVFLMAMFIFAGISINNLKSTFLYFTLIFCTIGGISLLYYIARNPAYMFGMRAAISFGDEGGMSSMGNPHIYAKSAYIGIVAGVLLLRNEKRLLWRIATMGSVGILIIVVGLCQAMAMIIVTGAFFFLYFISNIKAKNIYKILKWLTGWQGFIILLVLVYIGFSIWNSSQYKEYFFFVTDIITDRLGKILTSFFTDSDTISRVKATVDDSASTRVINITKVFTNLDRNIEKNNWFPVFFGHGYQDYYVDSPFIEMFHDLGIVGFLIFAVLHLVILKWIWKEIFNPTCDFTLMVAYFFLATFIQNFTMGMPYDYGRWSAMAFVARFALSYKKVPIQSTASA</sequence>
<organism evidence="2 3">
    <name type="scientific">Emticicia aquatilis</name>
    <dbReference type="NCBI Taxonomy" id="1537369"/>
    <lineage>
        <taxon>Bacteria</taxon>
        <taxon>Pseudomonadati</taxon>
        <taxon>Bacteroidota</taxon>
        <taxon>Cytophagia</taxon>
        <taxon>Cytophagales</taxon>
        <taxon>Leadbetterellaceae</taxon>
        <taxon>Emticicia</taxon>
    </lineage>
</organism>
<gene>
    <name evidence="2" type="ORF">GCM10011514_20500</name>
</gene>
<feature type="transmembrane region" description="Helical" evidence="1">
    <location>
        <begin position="180"/>
        <end position="196"/>
    </location>
</feature>
<evidence type="ECO:0000256" key="1">
    <source>
        <dbReference type="SAM" id="Phobius"/>
    </source>
</evidence>
<feature type="transmembrane region" description="Helical" evidence="1">
    <location>
        <begin position="400"/>
        <end position="420"/>
    </location>
</feature>
<feature type="transmembrane region" description="Helical" evidence="1">
    <location>
        <begin position="131"/>
        <end position="151"/>
    </location>
</feature>
<protein>
    <recommendedName>
        <fullName evidence="4">O-antigen ligase domain-containing protein</fullName>
    </recommendedName>
</protein>